<dbReference type="AlphaFoldDB" id="A0A1I2DSU9"/>
<dbReference type="OrthoDB" id="6194521at2"/>
<dbReference type="Proteomes" id="UP000198520">
    <property type="component" value="Unassembled WGS sequence"/>
</dbReference>
<dbReference type="InterPro" id="IPR002589">
    <property type="entry name" value="Macro_dom"/>
</dbReference>
<dbReference type="EMBL" id="FONZ01000001">
    <property type="protein sequence ID" value="SFE83508.1"/>
    <property type="molecule type" value="Genomic_DNA"/>
</dbReference>
<sequence>MTNVKFEAVVGDITDQTVDAIVNAANTSLLGGGGVDGAIHRVGGPEILAACQELRATSLPLGLRTGSAVATTAGFLRASSVIHAVGPVYSKTEDRSGLLAGAYIDALRVAGELGVRTIAFPAISAGAFGWPLENAAEIAVSAVRAAAPQVPTLRLVRFVLMSPRARLAFTTALDEAARV</sequence>
<reference evidence="3" key="1">
    <citation type="submission" date="2016-10" db="EMBL/GenBank/DDBJ databases">
        <authorList>
            <person name="Varghese N."/>
            <person name="Submissions S."/>
        </authorList>
    </citation>
    <scope>NUCLEOTIDE SEQUENCE [LARGE SCALE GENOMIC DNA]</scope>
    <source>
        <strain evidence="3">DSM 19083</strain>
    </source>
</reference>
<proteinExistence type="predicted"/>
<dbReference type="Pfam" id="PF01661">
    <property type="entry name" value="Macro"/>
    <property type="match status" value="1"/>
</dbReference>
<dbReference type="Gene3D" id="3.40.220.10">
    <property type="entry name" value="Leucine Aminopeptidase, subunit E, domain 1"/>
    <property type="match status" value="1"/>
</dbReference>
<keyword evidence="3" id="KW-1185">Reference proteome</keyword>
<evidence type="ECO:0000259" key="1">
    <source>
        <dbReference type="PROSITE" id="PS51154"/>
    </source>
</evidence>
<evidence type="ECO:0000313" key="3">
    <source>
        <dbReference type="Proteomes" id="UP000198520"/>
    </source>
</evidence>
<organism evidence="2 3">
    <name type="scientific">Flavimobilis marinus</name>
    <dbReference type="NCBI Taxonomy" id="285351"/>
    <lineage>
        <taxon>Bacteria</taxon>
        <taxon>Bacillati</taxon>
        <taxon>Actinomycetota</taxon>
        <taxon>Actinomycetes</taxon>
        <taxon>Micrococcales</taxon>
        <taxon>Jonesiaceae</taxon>
        <taxon>Flavimobilis</taxon>
    </lineage>
</organism>
<dbReference type="SUPFAM" id="SSF52949">
    <property type="entry name" value="Macro domain-like"/>
    <property type="match status" value="1"/>
</dbReference>
<evidence type="ECO:0000313" key="2">
    <source>
        <dbReference type="EMBL" id="SFE83508.1"/>
    </source>
</evidence>
<dbReference type="InterPro" id="IPR043472">
    <property type="entry name" value="Macro_dom-like"/>
</dbReference>
<dbReference type="SMART" id="SM00506">
    <property type="entry name" value="A1pp"/>
    <property type="match status" value="1"/>
</dbReference>
<dbReference type="RefSeq" id="WP_093375073.1">
    <property type="nucleotide sequence ID" value="NZ_BNAN01000001.1"/>
</dbReference>
<gene>
    <name evidence="2" type="ORF">SAMN04488035_0707</name>
</gene>
<dbReference type="PANTHER" id="PTHR11106:SF27">
    <property type="entry name" value="MACRO DOMAIN-CONTAINING PROTEIN"/>
    <property type="match status" value="1"/>
</dbReference>
<feature type="domain" description="Macro" evidence="1">
    <location>
        <begin position="1"/>
        <end position="177"/>
    </location>
</feature>
<dbReference type="PANTHER" id="PTHR11106">
    <property type="entry name" value="GANGLIOSIDE INDUCED DIFFERENTIATION ASSOCIATED PROTEIN 2-RELATED"/>
    <property type="match status" value="1"/>
</dbReference>
<accession>A0A1I2DSU9</accession>
<protein>
    <submittedName>
        <fullName evidence="2">O-acetyl-ADP-ribose deacetylase (Regulator of RNase III), contains Macro domain</fullName>
    </submittedName>
</protein>
<dbReference type="PROSITE" id="PS51154">
    <property type="entry name" value="MACRO"/>
    <property type="match status" value="1"/>
</dbReference>
<name>A0A1I2DSU9_9MICO</name>
<dbReference type="NCBIfam" id="NF001664">
    <property type="entry name" value="PRK00431.1-6"/>
    <property type="match status" value="1"/>
</dbReference>
<dbReference type="STRING" id="285351.SAMN04488035_0707"/>